<dbReference type="AlphaFoldDB" id="H8X111"/>
<dbReference type="Proteomes" id="UP000005018">
    <property type="component" value="Chromosome 2"/>
</dbReference>
<dbReference type="EMBL" id="HE681720">
    <property type="protein sequence ID" value="CCG22051.1"/>
    <property type="molecule type" value="Genomic_DNA"/>
</dbReference>
<gene>
    <name evidence="1" type="ORF">CORT_0B03430</name>
</gene>
<dbReference type="GeneID" id="14538124"/>
<name>H8X111_CANO9</name>
<evidence type="ECO:0000313" key="2">
    <source>
        <dbReference type="Proteomes" id="UP000005018"/>
    </source>
</evidence>
<dbReference type="KEGG" id="cot:CORT_0B03430"/>
<proteinExistence type="predicted"/>
<sequence>MSDLKKVESSSVSIKSTTSTISFTGSIRSKLDVLKEKIHRSNEQRKQNRMEQTSMRTITEYLALK</sequence>
<accession>H8X111</accession>
<organism evidence="1 2">
    <name type="scientific">Candida orthopsilosis (strain 90-125)</name>
    <name type="common">Yeast</name>
    <dbReference type="NCBI Taxonomy" id="1136231"/>
    <lineage>
        <taxon>Eukaryota</taxon>
        <taxon>Fungi</taxon>
        <taxon>Dikarya</taxon>
        <taxon>Ascomycota</taxon>
        <taxon>Saccharomycotina</taxon>
        <taxon>Pichiomycetes</taxon>
        <taxon>Debaryomycetaceae</taxon>
        <taxon>Candida/Lodderomyces clade</taxon>
        <taxon>Candida</taxon>
    </lineage>
</organism>
<dbReference type="OrthoDB" id="10482771at2759"/>
<keyword evidence="2" id="KW-1185">Reference proteome</keyword>
<reference evidence="1 2" key="1">
    <citation type="journal article" date="2012" name="PLoS ONE">
        <title>Sequence and analysis of the genome of the pathogenic yeast Candida orthopsilosis.</title>
        <authorList>
            <person name="Riccombeni A."/>
            <person name="Vidanes G."/>
            <person name="Proux-Wera E."/>
            <person name="Wolfe K.H."/>
            <person name="Butler G."/>
        </authorList>
    </citation>
    <scope>NUCLEOTIDE SEQUENCE [LARGE SCALE GENOMIC DNA]</scope>
    <source>
        <strain evidence="1 2">Co 90-125</strain>
    </source>
</reference>
<dbReference type="HOGENOM" id="CLU_2849479_0_0_1"/>
<evidence type="ECO:0000313" key="1">
    <source>
        <dbReference type="EMBL" id="CCG22051.1"/>
    </source>
</evidence>
<dbReference type="RefSeq" id="XP_003867488.1">
    <property type="nucleotide sequence ID" value="XM_003867440.1"/>
</dbReference>
<protein>
    <submittedName>
        <fullName evidence="1">Uncharacterized protein</fullName>
    </submittedName>
</protein>